<accession>A0A1Z2SBM3</accession>
<protein>
    <submittedName>
        <fullName evidence="2">Uncharacterized protein</fullName>
    </submittedName>
</protein>
<organism evidence="2 3">
    <name type="scientific">Vibrio gazogenes</name>
    <dbReference type="NCBI Taxonomy" id="687"/>
    <lineage>
        <taxon>Bacteria</taxon>
        <taxon>Pseudomonadati</taxon>
        <taxon>Pseudomonadota</taxon>
        <taxon>Gammaproteobacteria</taxon>
        <taxon>Vibrionales</taxon>
        <taxon>Vibrionaceae</taxon>
        <taxon>Vibrio</taxon>
    </lineage>
</organism>
<evidence type="ECO:0000256" key="1">
    <source>
        <dbReference type="SAM" id="Phobius"/>
    </source>
</evidence>
<keyword evidence="1" id="KW-0812">Transmembrane</keyword>
<gene>
    <name evidence="2" type="ORF">BSQ33_01795</name>
</gene>
<sequence length="172" mass="19645">MYFYTVFALILAMKLGITFESLSLNLGVVTINNVTVPKVELITQLVAIILGFACCIFNWKVLKNEQKKISQSHSRLIYYVNHKLQETTGNKRDRVSKAILLGWSHPTVNTGTWTSYRSARKKVVVQTPLELLIAVKFESSFLALVKTIFCWLLPFFTTIALIVVIYQNVIRM</sequence>
<dbReference type="Proteomes" id="UP000196708">
    <property type="component" value="Chromosome 1"/>
</dbReference>
<dbReference type="KEGG" id="vga:BSQ33_01795"/>
<name>A0A1Z2SBM3_VIBGA</name>
<evidence type="ECO:0000313" key="2">
    <source>
        <dbReference type="EMBL" id="ASA54586.1"/>
    </source>
</evidence>
<dbReference type="AlphaFoldDB" id="A0A1Z2SBM3"/>
<proteinExistence type="predicted"/>
<feature type="transmembrane region" description="Helical" evidence="1">
    <location>
        <begin position="141"/>
        <end position="166"/>
    </location>
</feature>
<feature type="transmembrane region" description="Helical" evidence="1">
    <location>
        <begin position="42"/>
        <end position="62"/>
    </location>
</feature>
<keyword evidence="1" id="KW-0472">Membrane</keyword>
<evidence type="ECO:0000313" key="3">
    <source>
        <dbReference type="Proteomes" id="UP000196708"/>
    </source>
</evidence>
<reference evidence="2 3" key="1">
    <citation type="submission" date="2016-12" db="EMBL/GenBank/DDBJ databases">
        <authorList>
            <person name="Song W.-J."/>
            <person name="Kurnit D.M."/>
        </authorList>
    </citation>
    <scope>NUCLEOTIDE SEQUENCE [LARGE SCALE GENOMIC DNA]</scope>
    <source>
        <strain evidence="2 3">ATCC 43942</strain>
    </source>
</reference>
<keyword evidence="1" id="KW-1133">Transmembrane helix</keyword>
<dbReference type="EMBL" id="CP018835">
    <property type="protein sequence ID" value="ASA54586.1"/>
    <property type="molecule type" value="Genomic_DNA"/>
</dbReference>